<feature type="region of interest" description="Disordered" evidence="1">
    <location>
        <begin position="1"/>
        <end position="79"/>
    </location>
</feature>
<feature type="compositionally biased region" description="Low complexity" evidence="1">
    <location>
        <begin position="10"/>
        <end position="20"/>
    </location>
</feature>
<protein>
    <submittedName>
        <fullName evidence="2">Uncharacterized protein</fullName>
    </submittedName>
</protein>
<evidence type="ECO:0000313" key="3">
    <source>
        <dbReference type="Proteomes" id="UP000005237"/>
    </source>
</evidence>
<evidence type="ECO:0000313" key="2">
    <source>
        <dbReference type="EnsemblMetazoa" id="CJA31672.1"/>
    </source>
</evidence>
<sequence>MNMMKKASKSVVGVESDGGPSPSPPPKRSSQCPPLVVAPAHGTLRLVPLAPPTGNGSASSSSSSSTRNSYLMEVDGRRRPVQITADPRVYRGSVFANRRLANDRVSTSVCVSSNITVIA</sequence>
<proteinExistence type="predicted"/>
<accession>A0A8R1EAE5</accession>
<feature type="compositionally biased region" description="Low complexity" evidence="1">
    <location>
        <begin position="52"/>
        <end position="69"/>
    </location>
</feature>
<reference evidence="2" key="2">
    <citation type="submission" date="2022-06" db="UniProtKB">
        <authorList>
            <consortium name="EnsemblMetazoa"/>
        </authorList>
    </citation>
    <scope>IDENTIFICATION</scope>
    <source>
        <strain evidence="2">DF5081</strain>
    </source>
</reference>
<evidence type="ECO:0000256" key="1">
    <source>
        <dbReference type="SAM" id="MobiDB-lite"/>
    </source>
</evidence>
<dbReference type="Proteomes" id="UP000005237">
    <property type="component" value="Unassembled WGS sequence"/>
</dbReference>
<keyword evidence="3" id="KW-1185">Reference proteome</keyword>
<dbReference type="AlphaFoldDB" id="A0A8R1EAE5"/>
<dbReference type="EnsemblMetazoa" id="CJA31672.1">
    <property type="protein sequence ID" value="CJA31672.1"/>
    <property type="gene ID" value="WBGene00207519"/>
</dbReference>
<reference evidence="3" key="1">
    <citation type="submission" date="2010-08" db="EMBL/GenBank/DDBJ databases">
        <authorList>
            <consortium name="Caenorhabditis japonica Sequencing Consortium"/>
            <person name="Wilson R.K."/>
        </authorList>
    </citation>
    <scope>NUCLEOTIDE SEQUENCE [LARGE SCALE GENOMIC DNA]</scope>
    <source>
        <strain evidence="3">DF5081</strain>
    </source>
</reference>
<organism evidence="2 3">
    <name type="scientific">Caenorhabditis japonica</name>
    <dbReference type="NCBI Taxonomy" id="281687"/>
    <lineage>
        <taxon>Eukaryota</taxon>
        <taxon>Metazoa</taxon>
        <taxon>Ecdysozoa</taxon>
        <taxon>Nematoda</taxon>
        <taxon>Chromadorea</taxon>
        <taxon>Rhabditida</taxon>
        <taxon>Rhabditina</taxon>
        <taxon>Rhabditomorpha</taxon>
        <taxon>Rhabditoidea</taxon>
        <taxon>Rhabditidae</taxon>
        <taxon>Peloderinae</taxon>
        <taxon>Caenorhabditis</taxon>
    </lineage>
</organism>
<name>A0A8R1EAE5_CAEJA</name>